<dbReference type="Proteomes" id="UP000756921">
    <property type="component" value="Unassembled WGS sequence"/>
</dbReference>
<protein>
    <submittedName>
        <fullName evidence="3">Short-chain dehydrogenase/reductase family oxidoreductase</fullName>
    </submittedName>
</protein>
<evidence type="ECO:0000313" key="3">
    <source>
        <dbReference type="EMBL" id="KAF9739491.1"/>
    </source>
</evidence>
<dbReference type="PANTHER" id="PTHR24320">
    <property type="entry name" value="RETINOL DEHYDROGENASE"/>
    <property type="match status" value="1"/>
</dbReference>
<comment type="similarity">
    <text evidence="1">Belongs to the short-chain dehydrogenases/reductases (SDR) family.</text>
</comment>
<evidence type="ECO:0000256" key="2">
    <source>
        <dbReference type="ARBA" id="ARBA00023002"/>
    </source>
</evidence>
<dbReference type="InterPro" id="IPR036291">
    <property type="entry name" value="NAD(P)-bd_dom_sf"/>
</dbReference>
<dbReference type="Gene3D" id="3.40.50.720">
    <property type="entry name" value="NAD(P)-binding Rossmann-like Domain"/>
    <property type="match status" value="1"/>
</dbReference>
<evidence type="ECO:0000256" key="1">
    <source>
        <dbReference type="ARBA" id="ARBA00006484"/>
    </source>
</evidence>
<accession>A0A9P6GPK0</accession>
<comment type="caution">
    <text evidence="3">The sequence shown here is derived from an EMBL/GenBank/DDBJ whole genome shotgun (WGS) entry which is preliminary data.</text>
</comment>
<organism evidence="3 4">
    <name type="scientific">Paraphaeosphaeria minitans</name>
    <dbReference type="NCBI Taxonomy" id="565426"/>
    <lineage>
        <taxon>Eukaryota</taxon>
        <taxon>Fungi</taxon>
        <taxon>Dikarya</taxon>
        <taxon>Ascomycota</taxon>
        <taxon>Pezizomycotina</taxon>
        <taxon>Dothideomycetes</taxon>
        <taxon>Pleosporomycetidae</taxon>
        <taxon>Pleosporales</taxon>
        <taxon>Massarineae</taxon>
        <taxon>Didymosphaeriaceae</taxon>
        <taxon>Paraphaeosphaeria</taxon>
    </lineage>
</organism>
<name>A0A9P6GPK0_9PLEO</name>
<dbReference type="GO" id="GO:0016491">
    <property type="term" value="F:oxidoreductase activity"/>
    <property type="evidence" value="ECO:0007669"/>
    <property type="project" value="UniProtKB-KW"/>
</dbReference>
<reference evidence="3" key="1">
    <citation type="journal article" date="2020" name="Mol. Plant Microbe Interact.">
        <title>Genome Sequence of the Biocontrol Agent Coniothyrium minitans strain Conio (IMI 134523).</title>
        <authorList>
            <person name="Patel D."/>
            <person name="Shittu T.A."/>
            <person name="Baroncelli R."/>
            <person name="Muthumeenakshi S."/>
            <person name="Osborne T.H."/>
            <person name="Janganan T.K."/>
            <person name="Sreenivasaprasad S."/>
        </authorList>
    </citation>
    <scope>NUCLEOTIDE SEQUENCE</scope>
    <source>
        <strain evidence="3">Conio</strain>
    </source>
</reference>
<evidence type="ECO:0000313" key="4">
    <source>
        <dbReference type="Proteomes" id="UP000756921"/>
    </source>
</evidence>
<keyword evidence="4" id="KW-1185">Reference proteome</keyword>
<dbReference type="AlphaFoldDB" id="A0A9P6GPK0"/>
<keyword evidence="2" id="KW-0560">Oxidoreductase</keyword>
<dbReference type="EMBL" id="WJXW01000002">
    <property type="protein sequence ID" value="KAF9739491.1"/>
    <property type="molecule type" value="Genomic_DNA"/>
</dbReference>
<dbReference type="OrthoDB" id="191139at2759"/>
<proteinExistence type="inferred from homology"/>
<dbReference type="SUPFAM" id="SSF51735">
    <property type="entry name" value="NAD(P)-binding Rossmann-fold domains"/>
    <property type="match status" value="1"/>
</dbReference>
<sequence>MPSTTYAEFGHDTEAHEVAEAFADGIHGKTIIVMGANSGGIGYTTLQAFASQSPAAQRNPRGATRIVNVTSLSPTVAGDRWSDINFDKLNNDLPKEERPNELLLSRWGFSDVLEKSYLPIEGYNQSKAANVLFSVGLSDRLYQKYGIVGIAVHPGIILTKLGRDFGTDMEQAVSDMSN</sequence>
<gene>
    <name evidence="3" type="ORF">PMIN01_02125</name>
</gene>
<dbReference type="PANTHER" id="PTHR24320:SF283">
    <property type="entry name" value="RETINOL DEHYDROGENASE 11"/>
    <property type="match status" value="1"/>
</dbReference>